<dbReference type="Proteomes" id="UP000298433">
    <property type="component" value="Unassembled WGS sequence"/>
</dbReference>
<name>A0A4R8XVM4_9MICO</name>
<organism evidence="1 2">
    <name type="scientific">Cryobacterium cheniae</name>
    <dbReference type="NCBI Taxonomy" id="1259262"/>
    <lineage>
        <taxon>Bacteria</taxon>
        <taxon>Bacillati</taxon>
        <taxon>Actinomycetota</taxon>
        <taxon>Actinomycetes</taxon>
        <taxon>Micrococcales</taxon>
        <taxon>Microbacteriaceae</taxon>
        <taxon>Cryobacterium</taxon>
    </lineage>
</organism>
<comment type="caution">
    <text evidence="1">The sequence shown here is derived from an EMBL/GenBank/DDBJ whole genome shotgun (WGS) entry which is preliminary data.</text>
</comment>
<dbReference type="InterPro" id="IPR053860">
    <property type="entry name" value="DUF6932"/>
</dbReference>
<gene>
    <name evidence="1" type="ORF">E3T23_01785</name>
</gene>
<proteinExistence type="predicted"/>
<dbReference type="Pfam" id="PF22014">
    <property type="entry name" value="DUF6932"/>
    <property type="match status" value="1"/>
</dbReference>
<dbReference type="OrthoDB" id="7032846at2"/>
<reference evidence="1 2" key="1">
    <citation type="submission" date="2019-03" db="EMBL/GenBank/DDBJ databases">
        <title>Genomics of glacier-inhabiting Cryobacterium strains.</title>
        <authorList>
            <person name="Liu Q."/>
            <person name="Xin Y.-H."/>
        </authorList>
    </citation>
    <scope>NUCLEOTIDE SEQUENCE [LARGE SCALE GENOMIC DNA]</scope>
    <source>
        <strain evidence="1 2">TMT2-48-2</strain>
    </source>
</reference>
<evidence type="ECO:0000313" key="1">
    <source>
        <dbReference type="EMBL" id="TFC83716.1"/>
    </source>
</evidence>
<accession>A0A4R8XVM4</accession>
<evidence type="ECO:0000313" key="2">
    <source>
        <dbReference type="Proteomes" id="UP000298433"/>
    </source>
</evidence>
<keyword evidence="2" id="KW-1185">Reference proteome</keyword>
<dbReference type="RefSeq" id="WP_134368706.1">
    <property type="nucleotide sequence ID" value="NZ_SOGN01000010.1"/>
</dbReference>
<sequence length="166" mass="18572">MTIPAVSGDYALLPPGRHSATLAEMETYFVSQAPFSSERELLFQAFKTWLSIVDQLLPSSRYWVDGGFVTHKPWSAPSDVDVMILCKQEAVDALKQEEQTRLEQLFTSAAAGMPRFQPMGGLVDAFLCYRGTNGKADYWMKQWSRVKDSDGNEVLGVEKGFLEVLP</sequence>
<protein>
    <submittedName>
        <fullName evidence="1">Uncharacterized protein</fullName>
    </submittedName>
</protein>
<dbReference type="AlphaFoldDB" id="A0A4R8XVM4"/>
<dbReference type="EMBL" id="SOGN01000010">
    <property type="protein sequence ID" value="TFC83716.1"/>
    <property type="molecule type" value="Genomic_DNA"/>
</dbReference>